<reference evidence="2" key="1">
    <citation type="journal article" date="2015" name="Genome">
        <title>Whole Genome Sequence of the Non-Microcystin-Producing Microcystis aeruginosa Strain NIES-44.</title>
        <authorList>
            <person name="Okano K."/>
            <person name="Miyata N."/>
            <person name="Ozaki Y."/>
        </authorList>
    </citation>
    <scope>NUCLEOTIDE SEQUENCE [LARGE SCALE GENOMIC DNA]</scope>
    <source>
        <strain evidence="2">NIES-44</strain>
    </source>
</reference>
<dbReference type="EMBL" id="BBPA01000035">
    <property type="protein sequence ID" value="GAL93222.1"/>
    <property type="molecule type" value="Genomic_DNA"/>
</dbReference>
<protein>
    <submittedName>
        <fullName evidence="1">Uncharacterized protein</fullName>
    </submittedName>
</protein>
<name>A0A0A1VTS5_MICAE</name>
<dbReference type="Proteomes" id="UP000030321">
    <property type="component" value="Unassembled WGS sequence"/>
</dbReference>
<evidence type="ECO:0000313" key="2">
    <source>
        <dbReference type="Proteomes" id="UP000030321"/>
    </source>
</evidence>
<evidence type="ECO:0000313" key="1">
    <source>
        <dbReference type="EMBL" id="GAL93222.1"/>
    </source>
</evidence>
<dbReference type="AlphaFoldDB" id="A0A0A1VTS5"/>
<sequence length="42" mass="4704">MDSSQLSEINKLNLTFYSSCGHYAQVISFPPQRLKTSLARAT</sequence>
<gene>
    <name evidence="1" type="ORF">N44_01909</name>
</gene>
<comment type="caution">
    <text evidence="1">The sequence shown here is derived from an EMBL/GenBank/DDBJ whole genome shotgun (WGS) entry which is preliminary data.</text>
</comment>
<organism evidence="1 2">
    <name type="scientific">Microcystis aeruginosa NIES-44</name>
    <dbReference type="NCBI Taxonomy" id="449439"/>
    <lineage>
        <taxon>Bacteria</taxon>
        <taxon>Bacillati</taxon>
        <taxon>Cyanobacteriota</taxon>
        <taxon>Cyanophyceae</taxon>
        <taxon>Oscillatoriophycideae</taxon>
        <taxon>Chroococcales</taxon>
        <taxon>Microcystaceae</taxon>
        <taxon>Microcystis</taxon>
    </lineage>
</organism>
<accession>A0A0A1VTS5</accession>
<proteinExistence type="predicted"/>